<proteinExistence type="predicted"/>
<protein>
    <submittedName>
        <fullName evidence="1">DUF4279 domain-containing protein</fullName>
    </submittedName>
</protein>
<dbReference type="InterPro" id="IPR025459">
    <property type="entry name" value="DUF4279"/>
</dbReference>
<keyword evidence="2" id="KW-1185">Reference proteome</keyword>
<comment type="caution">
    <text evidence="1">The sequence shown here is derived from an EMBL/GenBank/DDBJ whole genome shotgun (WGS) entry which is preliminary data.</text>
</comment>
<dbReference type="Proteomes" id="UP000253094">
    <property type="component" value="Unassembled WGS sequence"/>
</dbReference>
<dbReference type="AlphaFoldDB" id="A0A367EUB7"/>
<sequence>MRVRQYVYFAVVSDTLEATEMTARVGLAPDEIRIRGASGALPPRPAAHAWKLTCRDAGQPLDEMISRLLDRLEPYAERIARLVEDLNRDETGPSAVLRVVRYFNDEEGEEEDTSSPDPAAEKYPGQHHLLGWHLDRRTLRFLASVHADLDVDEYG</sequence>
<name>A0A367EUB7_9ACTN</name>
<evidence type="ECO:0000313" key="2">
    <source>
        <dbReference type="Proteomes" id="UP000253094"/>
    </source>
</evidence>
<dbReference type="EMBL" id="QOIL01000031">
    <property type="protein sequence ID" value="RCG20997.1"/>
    <property type="molecule type" value="Genomic_DNA"/>
</dbReference>
<gene>
    <name evidence="1" type="ORF">DQ384_37025</name>
</gene>
<dbReference type="OrthoDB" id="4164081at2"/>
<reference evidence="1 2" key="1">
    <citation type="submission" date="2018-06" db="EMBL/GenBank/DDBJ databases">
        <title>Sphaerisporangium craniellae sp. nov., isolated from a marine sponge in the South China Sea.</title>
        <authorList>
            <person name="Li L."/>
        </authorList>
    </citation>
    <scope>NUCLEOTIDE SEQUENCE [LARGE SCALE GENOMIC DNA]</scope>
    <source>
        <strain evidence="1 2">CCTCC AA 208026</strain>
    </source>
</reference>
<evidence type="ECO:0000313" key="1">
    <source>
        <dbReference type="EMBL" id="RCG20997.1"/>
    </source>
</evidence>
<accession>A0A367EUB7</accession>
<dbReference type="Pfam" id="PF14106">
    <property type="entry name" value="DUF4279"/>
    <property type="match status" value="1"/>
</dbReference>
<dbReference type="RefSeq" id="WP_114033545.1">
    <property type="nucleotide sequence ID" value="NZ_QOIL01000031.1"/>
</dbReference>
<organism evidence="1 2">
    <name type="scientific">Sphaerisporangium album</name>
    <dbReference type="NCBI Taxonomy" id="509200"/>
    <lineage>
        <taxon>Bacteria</taxon>
        <taxon>Bacillati</taxon>
        <taxon>Actinomycetota</taxon>
        <taxon>Actinomycetes</taxon>
        <taxon>Streptosporangiales</taxon>
        <taxon>Streptosporangiaceae</taxon>
        <taxon>Sphaerisporangium</taxon>
    </lineage>
</organism>